<dbReference type="KEGG" id="epa:110250010"/>
<dbReference type="Proteomes" id="UP000887567">
    <property type="component" value="Unplaced"/>
</dbReference>
<evidence type="ECO:0000313" key="4">
    <source>
        <dbReference type="EnsemblMetazoa" id="XP_020912265.1"/>
    </source>
</evidence>
<dbReference type="CDD" id="cd22829">
    <property type="entry name" value="Gal_Rha_Lectin_EVA1_EVA1C_rpt2"/>
    <property type="match status" value="1"/>
</dbReference>
<keyword evidence="5" id="KW-1185">Reference proteome</keyword>
<dbReference type="PANTHER" id="PTHR46780">
    <property type="entry name" value="PROTEIN EVA-1"/>
    <property type="match status" value="1"/>
</dbReference>
<dbReference type="Gene3D" id="2.60.120.740">
    <property type="match status" value="1"/>
</dbReference>
<dbReference type="EnsemblMetazoa" id="XM_021056606.2">
    <property type="protein sequence ID" value="XP_020912265.1"/>
    <property type="gene ID" value="LOC110250010"/>
</dbReference>
<keyword evidence="2" id="KW-0732">Signal</keyword>
<dbReference type="RefSeq" id="XP_020912265.1">
    <property type="nucleotide sequence ID" value="XM_021056606.2"/>
</dbReference>
<dbReference type="InterPro" id="IPR000922">
    <property type="entry name" value="Lectin_gal-bd_dom"/>
</dbReference>
<proteinExistence type="predicted"/>
<keyword evidence="1" id="KW-0812">Transmembrane</keyword>
<name>A0A913XZB7_EXADI</name>
<evidence type="ECO:0000259" key="3">
    <source>
        <dbReference type="PROSITE" id="PS50228"/>
    </source>
</evidence>
<protein>
    <recommendedName>
        <fullName evidence="3">SUEL-type lectin domain-containing protein</fullName>
    </recommendedName>
</protein>
<dbReference type="Pfam" id="PF02140">
    <property type="entry name" value="SUEL_Lectin"/>
    <property type="match status" value="1"/>
</dbReference>
<dbReference type="InterPro" id="IPR043159">
    <property type="entry name" value="Lectin_gal-bd_sf"/>
</dbReference>
<feature type="transmembrane region" description="Helical" evidence="1">
    <location>
        <begin position="229"/>
        <end position="247"/>
    </location>
</feature>
<keyword evidence="1" id="KW-1133">Transmembrane helix</keyword>
<feature type="signal peptide" evidence="2">
    <location>
        <begin position="1"/>
        <end position="21"/>
    </location>
</feature>
<keyword evidence="1" id="KW-0472">Membrane</keyword>
<accession>A0A913XZB7</accession>
<dbReference type="OrthoDB" id="10597111at2759"/>
<evidence type="ECO:0000313" key="5">
    <source>
        <dbReference type="Proteomes" id="UP000887567"/>
    </source>
</evidence>
<evidence type="ECO:0000256" key="1">
    <source>
        <dbReference type="SAM" id="Phobius"/>
    </source>
</evidence>
<reference evidence="4" key="1">
    <citation type="submission" date="2022-11" db="UniProtKB">
        <authorList>
            <consortium name="EnsemblMetazoa"/>
        </authorList>
    </citation>
    <scope>IDENTIFICATION</scope>
</reference>
<dbReference type="GeneID" id="110250010"/>
<feature type="domain" description="SUEL-type lectin" evidence="3">
    <location>
        <begin position="41"/>
        <end position="138"/>
    </location>
</feature>
<organism evidence="4 5">
    <name type="scientific">Exaiptasia diaphana</name>
    <name type="common">Tropical sea anemone</name>
    <name type="synonym">Aiptasia pulchella</name>
    <dbReference type="NCBI Taxonomy" id="2652724"/>
    <lineage>
        <taxon>Eukaryota</taxon>
        <taxon>Metazoa</taxon>
        <taxon>Cnidaria</taxon>
        <taxon>Anthozoa</taxon>
        <taxon>Hexacorallia</taxon>
        <taxon>Actiniaria</taxon>
        <taxon>Aiptasiidae</taxon>
        <taxon>Exaiptasia</taxon>
    </lineage>
</organism>
<evidence type="ECO:0000256" key="2">
    <source>
        <dbReference type="SAM" id="SignalP"/>
    </source>
</evidence>
<dbReference type="PROSITE" id="PS50228">
    <property type="entry name" value="SUEL_LECTIN"/>
    <property type="match status" value="1"/>
</dbReference>
<dbReference type="GO" id="GO:0030246">
    <property type="term" value="F:carbohydrate binding"/>
    <property type="evidence" value="ECO:0007669"/>
    <property type="project" value="InterPro"/>
</dbReference>
<dbReference type="AlphaFoldDB" id="A0A913XZB7"/>
<feature type="chain" id="PRO_5037332762" description="SUEL-type lectin domain-containing protein" evidence="2">
    <location>
        <begin position="22"/>
        <end position="248"/>
    </location>
</feature>
<sequence>MVYQVFLLVLVLTSLPGLSTSQNYLDTRPEGKYKTEVVCEVNTAKTAVLRCDKPGEKLSINSLFYGRQKGKDSLCNNNFVKQETCEMDGSDKMKKEANLRKACNGEKECVIIASAYTFGDDRKCPDVTKYLSIIYACVVYISTTTKQSTAIQITPEPPSKAPAPTPAATTAATTAPAEEFRIHIDEYHRLDENGQEWPKPRRIEKCNQTDDVDDDIIDDISSASSVRFVDIRVVIGTLIPVFFLFLFA</sequence>